<sequence length="109" mass="12591">MQYHHDPCSFRSFEITRQTFVNTQAFDELPEEITKTFISPSLSFAGKWMLQECRKVDAAGKRGHDTEVMRITFSEARACTVQSSSWTFEQSLRLRACCYSLLPKLNTQS</sequence>
<protein>
    <submittedName>
        <fullName evidence="1">Uncharacterized protein</fullName>
    </submittedName>
</protein>
<dbReference type="EMBL" id="CM035436">
    <property type="protein sequence ID" value="KAH7288352.1"/>
    <property type="molecule type" value="Genomic_DNA"/>
</dbReference>
<organism evidence="1 2">
    <name type="scientific">Ceratopteris richardii</name>
    <name type="common">Triangle waterfern</name>
    <dbReference type="NCBI Taxonomy" id="49495"/>
    <lineage>
        <taxon>Eukaryota</taxon>
        <taxon>Viridiplantae</taxon>
        <taxon>Streptophyta</taxon>
        <taxon>Embryophyta</taxon>
        <taxon>Tracheophyta</taxon>
        <taxon>Polypodiopsida</taxon>
        <taxon>Polypodiidae</taxon>
        <taxon>Polypodiales</taxon>
        <taxon>Pteridineae</taxon>
        <taxon>Pteridaceae</taxon>
        <taxon>Parkerioideae</taxon>
        <taxon>Ceratopteris</taxon>
    </lineage>
</organism>
<evidence type="ECO:0000313" key="2">
    <source>
        <dbReference type="Proteomes" id="UP000825935"/>
    </source>
</evidence>
<proteinExistence type="predicted"/>
<comment type="caution">
    <text evidence="1">The sequence shown here is derived from an EMBL/GenBank/DDBJ whole genome shotgun (WGS) entry which is preliminary data.</text>
</comment>
<accession>A0A8T2QW75</accession>
<reference evidence="1" key="1">
    <citation type="submission" date="2021-08" db="EMBL/GenBank/DDBJ databases">
        <title>WGS assembly of Ceratopteris richardii.</title>
        <authorList>
            <person name="Marchant D.B."/>
            <person name="Chen G."/>
            <person name="Jenkins J."/>
            <person name="Shu S."/>
            <person name="Leebens-Mack J."/>
            <person name="Grimwood J."/>
            <person name="Schmutz J."/>
            <person name="Soltis P."/>
            <person name="Soltis D."/>
            <person name="Chen Z.-H."/>
        </authorList>
    </citation>
    <scope>NUCLEOTIDE SEQUENCE</scope>
    <source>
        <strain evidence="1">Whitten #5841</strain>
        <tissue evidence="1">Leaf</tissue>
    </source>
</reference>
<gene>
    <name evidence="1" type="ORF">KP509_31G023300</name>
</gene>
<dbReference type="AlphaFoldDB" id="A0A8T2QW75"/>
<name>A0A8T2QW75_CERRI</name>
<evidence type="ECO:0000313" key="1">
    <source>
        <dbReference type="EMBL" id="KAH7288352.1"/>
    </source>
</evidence>
<dbReference type="Proteomes" id="UP000825935">
    <property type="component" value="Chromosome 31"/>
</dbReference>
<keyword evidence="2" id="KW-1185">Reference proteome</keyword>